<proteinExistence type="predicted"/>
<name>A0A4W5LPQ4_9TELE</name>
<reference evidence="1" key="3">
    <citation type="submission" date="2025-09" db="UniProtKB">
        <authorList>
            <consortium name="Ensembl"/>
        </authorList>
    </citation>
    <scope>IDENTIFICATION</scope>
</reference>
<dbReference type="GeneTree" id="ENSGT00940000179872"/>
<reference evidence="2" key="1">
    <citation type="submission" date="2018-06" db="EMBL/GenBank/DDBJ databases">
        <title>Genome assembly of Danube salmon.</title>
        <authorList>
            <person name="Macqueen D.J."/>
            <person name="Gundappa M.K."/>
        </authorList>
    </citation>
    <scope>NUCLEOTIDE SEQUENCE [LARGE SCALE GENOMIC DNA]</scope>
</reference>
<dbReference type="STRING" id="62062.ENSHHUP00000027882"/>
<evidence type="ECO:0000313" key="2">
    <source>
        <dbReference type="Proteomes" id="UP000314982"/>
    </source>
</evidence>
<protein>
    <submittedName>
        <fullName evidence="1">Uncharacterized protein</fullName>
    </submittedName>
</protein>
<sequence>PSLPPSSSCLCWASSPPGDAAALPPLPWPPPSPADKSKMSSSALCCCAGLTDDQVKAYLSLHPQMLDEFVSESVSSETLDRWHKRKSSSSRKRVCRVSMGH</sequence>
<dbReference type="Proteomes" id="UP000314982">
    <property type="component" value="Unassembled WGS sequence"/>
</dbReference>
<keyword evidence="2" id="KW-1185">Reference proteome</keyword>
<reference evidence="1" key="2">
    <citation type="submission" date="2025-08" db="UniProtKB">
        <authorList>
            <consortium name="Ensembl"/>
        </authorList>
    </citation>
    <scope>IDENTIFICATION</scope>
</reference>
<accession>A0A4W5LPQ4</accession>
<dbReference type="Ensembl" id="ENSHHUT00000029002.1">
    <property type="protein sequence ID" value="ENSHHUP00000027882.1"/>
    <property type="gene ID" value="ENSHHUG00000017724.1"/>
</dbReference>
<organism evidence="1 2">
    <name type="scientific">Hucho hucho</name>
    <name type="common">huchen</name>
    <dbReference type="NCBI Taxonomy" id="62062"/>
    <lineage>
        <taxon>Eukaryota</taxon>
        <taxon>Metazoa</taxon>
        <taxon>Chordata</taxon>
        <taxon>Craniata</taxon>
        <taxon>Vertebrata</taxon>
        <taxon>Euteleostomi</taxon>
        <taxon>Actinopterygii</taxon>
        <taxon>Neopterygii</taxon>
        <taxon>Teleostei</taxon>
        <taxon>Protacanthopterygii</taxon>
        <taxon>Salmoniformes</taxon>
        <taxon>Salmonidae</taxon>
        <taxon>Salmoninae</taxon>
        <taxon>Hucho</taxon>
    </lineage>
</organism>
<dbReference type="AlphaFoldDB" id="A0A4W5LPQ4"/>
<evidence type="ECO:0000313" key="1">
    <source>
        <dbReference type="Ensembl" id="ENSHHUP00000027882.1"/>
    </source>
</evidence>